<feature type="region of interest" description="Disordered" evidence="1">
    <location>
        <begin position="312"/>
        <end position="333"/>
    </location>
</feature>
<feature type="transmembrane region" description="Helical" evidence="2">
    <location>
        <begin position="100"/>
        <end position="122"/>
    </location>
</feature>
<protein>
    <recommendedName>
        <fullName evidence="4">Tryptophan-rich sensory protein</fullName>
    </recommendedName>
</protein>
<keyword evidence="2" id="KW-0812">Transmembrane</keyword>
<feature type="region of interest" description="Disordered" evidence="1">
    <location>
        <begin position="1"/>
        <end position="24"/>
    </location>
</feature>
<dbReference type="InterPro" id="IPR038330">
    <property type="entry name" value="TspO/MBR-related_sf"/>
</dbReference>
<dbReference type="Gene3D" id="1.20.1260.100">
    <property type="entry name" value="TspO/MBR protein"/>
    <property type="match status" value="1"/>
</dbReference>
<keyword evidence="2" id="KW-0472">Membrane</keyword>
<feature type="transmembrane region" description="Helical" evidence="2">
    <location>
        <begin position="201"/>
        <end position="227"/>
    </location>
</feature>
<evidence type="ECO:0000313" key="3">
    <source>
        <dbReference type="EMBL" id="CAD9208211.1"/>
    </source>
</evidence>
<feature type="transmembrane region" description="Helical" evidence="2">
    <location>
        <begin position="233"/>
        <end position="251"/>
    </location>
</feature>
<feature type="transmembrane region" description="Helical" evidence="2">
    <location>
        <begin position="58"/>
        <end position="80"/>
    </location>
</feature>
<evidence type="ECO:0008006" key="4">
    <source>
        <dbReference type="Google" id="ProtNLM"/>
    </source>
</evidence>
<accession>A0A7S1ST76</accession>
<gene>
    <name evidence="3" type="ORF">TCHU04912_LOCUS10448</name>
</gene>
<reference evidence="3" key="1">
    <citation type="submission" date="2021-01" db="EMBL/GenBank/DDBJ databases">
        <authorList>
            <person name="Corre E."/>
            <person name="Pelletier E."/>
            <person name="Niang G."/>
            <person name="Scheremetjew M."/>
            <person name="Finn R."/>
            <person name="Kale V."/>
            <person name="Holt S."/>
            <person name="Cochrane G."/>
            <person name="Meng A."/>
            <person name="Brown T."/>
            <person name="Cohen L."/>
        </authorList>
    </citation>
    <scope>NUCLEOTIDE SEQUENCE</scope>
    <source>
        <strain evidence="3">PLY429</strain>
    </source>
</reference>
<keyword evidence="2" id="KW-1133">Transmembrane helix</keyword>
<proteinExistence type="predicted"/>
<evidence type="ECO:0000256" key="1">
    <source>
        <dbReference type="SAM" id="MobiDB-lite"/>
    </source>
</evidence>
<evidence type="ECO:0000256" key="2">
    <source>
        <dbReference type="SAM" id="Phobius"/>
    </source>
</evidence>
<dbReference type="AlphaFoldDB" id="A0A7S1ST76"/>
<dbReference type="EMBL" id="HBGG01020142">
    <property type="protein sequence ID" value="CAD9208211.1"/>
    <property type="molecule type" value="Transcribed_RNA"/>
</dbReference>
<feature type="transmembrane region" description="Helical" evidence="2">
    <location>
        <begin position="280"/>
        <end position="301"/>
    </location>
</feature>
<organism evidence="3">
    <name type="scientific">Tetraselmis chuii</name>
    <dbReference type="NCBI Taxonomy" id="63592"/>
    <lineage>
        <taxon>Eukaryota</taxon>
        <taxon>Viridiplantae</taxon>
        <taxon>Chlorophyta</taxon>
        <taxon>core chlorophytes</taxon>
        <taxon>Chlorodendrophyceae</taxon>
        <taxon>Chlorodendrales</taxon>
        <taxon>Chlorodendraceae</taxon>
        <taxon>Tetraselmis</taxon>
    </lineage>
</organism>
<feature type="transmembrane region" description="Helical" evidence="2">
    <location>
        <begin position="134"/>
        <end position="151"/>
    </location>
</feature>
<dbReference type="PANTHER" id="PTHR33802:SF1">
    <property type="entry name" value="XK-RELATED PROTEIN"/>
    <property type="match status" value="1"/>
</dbReference>
<sequence length="333" mass="36048">MKNASKWSGSGGGNASADRLSPRHGEPRGCFNSLGFSGHGGVSLPGDVSPWLAITLRVLNAAGFLAVAVVNGVVGSGLGVPNTIGDVSDANPTPITPSGYAFSIWSLIYIFQAILFLVYQFTPCVNRHLVFQRIGFWHVALCAFNIAWIFAFCYAQLLLSAVLIWAMLGSLATIYVRLYTHYGSWLGPQQVRQQRTWVEYFCIYVPWALYTSWLLGASLINIFTAIGSPVNDIIYGGLGALAAAGFVNLMILAWTRDVWFAGVNVWTLIAIADNQSDLPMIWGAAVTIAGVVGAAAAVTWARNVWDLFDRGNTTTDGQQPEKHHPQFLVSSTV</sequence>
<dbReference type="PANTHER" id="PTHR33802">
    <property type="entry name" value="SI:CH211-161H7.5-RELATED"/>
    <property type="match status" value="1"/>
</dbReference>
<name>A0A7S1ST76_9CHLO</name>
<feature type="transmembrane region" description="Helical" evidence="2">
    <location>
        <begin position="157"/>
        <end position="180"/>
    </location>
</feature>